<reference evidence="2" key="1">
    <citation type="journal article" date="2020" name="Stud. Mycol.">
        <title>101 Dothideomycetes genomes: a test case for predicting lifestyles and emergence of pathogens.</title>
        <authorList>
            <person name="Haridas S."/>
            <person name="Albert R."/>
            <person name="Binder M."/>
            <person name="Bloem J."/>
            <person name="Labutti K."/>
            <person name="Salamov A."/>
            <person name="Andreopoulos B."/>
            <person name="Baker S."/>
            <person name="Barry K."/>
            <person name="Bills G."/>
            <person name="Bluhm B."/>
            <person name="Cannon C."/>
            <person name="Castanera R."/>
            <person name="Culley D."/>
            <person name="Daum C."/>
            <person name="Ezra D."/>
            <person name="Gonzalez J."/>
            <person name="Henrissat B."/>
            <person name="Kuo A."/>
            <person name="Liang C."/>
            <person name="Lipzen A."/>
            <person name="Lutzoni F."/>
            <person name="Magnuson J."/>
            <person name="Mondo S."/>
            <person name="Nolan M."/>
            <person name="Ohm R."/>
            <person name="Pangilinan J."/>
            <person name="Park H.-J."/>
            <person name="Ramirez L."/>
            <person name="Alfaro M."/>
            <person name="Sun H."/>
            <person name="Tritt A."/>
            <person name="Yoshinaga Y."/>
            <person name="Zwiers L.-H."/>
            <person name="Turgeon B."/>
            <person name="Goodwin S."/>
            <person name="Spatafora J."/>
            <person name="Crous P."/>
            <person name="Grigoriev I."/>
        </authorList>
    </citation>
    <scope>NUCLEOTIDE SEQUENCE</scope>
    <source>
        <strain evidence="2">CBS 115976</strain>
    </source>
</reference>
<dbReference type="OrthoDB" id="1930760at2759"/>
<evidence type="ECO:0000313" key="2">
    <source>
        <dbReference type="EMBL" id="KAF2670209.1"/>
    </source>
</evidence>
<feature type="domain" description="DSBA-like thioredoxin" evidence="1">
    <location>
        <begin position="6"/>
        <end position="141"/>
    </location>
</feature>
<gene>
    <name evidence="2" type="ORF">BT63DRAFT_424157</name>
</gene>
<proteinExistence type="predicted"/>
<dbReference type="InterPro" id="IPR001853">
    <property type="entry name" value="DSBA-like_thioredoxin_dom"/>
</dbReference>
<organism evidence="2 3">
    <name type="scientific">Microthyrium microscopicum</name>
    <dbReference type="NCBI Taxonomy" id="703497"/>
    <lineage>
        <taxon>Eukaryota</taxon>
        <taxon>Fungi</taxon>
        <taxon>Dikarya</taxon>
        <taxon>Ascomycota</taxon>
        <taxon>Pezizomycotina</taxon>
        <taxon>Dothideomycetes</taxon>
        <taxon>Dothideomycetes incertae sedis</taxon>
        <taxon>Microthyriales</taxon>
        <taxon>Microthyriaceae</taxon>
        <taxon>Microthyrium</taxon>
    </lineage>
</organism>
<evidence type="ECO:0000313" key="3">
    <source>
        <dbReference type="Proteomes" id="UP000799302"/>
    </source>
</evidence>
<keyword evidence="3" id="KW-1185">Reference proteome</keyword>
<dbReference type="InterPro" id="IPR036249">
    <property type="entry name" value="Thioredoxin-like_sf"/>
</dbReference>
<dbReference type="EMBL" id="MU004234">
    <property type="protein sequence ID" value="KAF2670209.1"/>
    <property type="molecule type" value="Genomic_DNA"/>
</dbReference>
<accession>A0A6A6UD45</accession>
<name>A0A6A6UD45_9PEZI</name>
<dbReference type="Proteomes" id="UP000799302">
    <property type="component" value="Unassembled WGS sequence"/>
</dbReference>
<sequence>MRQYMAIMGSYGRKAGLDFKFGGIMANTLQAHRVVGVVQRSMGEEKALAVVESLYRMYFEEEQHPSSEETLLKACTEGGVPEDVAKRIVEDQDEGLMEAKQEIREAVSNGIDSVPHIIFEGKKRDITLEGAKEVEEYEKALGQILKESS</sequence>
<evidence type="ECO:0000259" key="1">
    <source>
        <dbReference type="Pfam" id="PF01323"/>
    </source>
</evidence>
<dbReference type="PANTHER" id="PTHR13887">
    <property type="entry name" value="GLUTATHIONE S-TRANSFERASE KAPPA"/>
    <property type="match status" value="1"/>
</dbReference>
<dbReference type="GO" id="GO:0016491">
    <property type="term" value="F:oxidoreductase activity"/>
    <property type="evidence" value="ECO:0007669"/>
    <property type="project" value="InterPro"/>
</dbReference>
<dbReference type="PANTHER" id="PTHR13887:SF52">
    <property type="entry name" value="DSBA-LIKE THIOREDOXIN DOMAIN-CONTAINING PROTEIN"/>
    <property type="match status" value="1"/>
</dbReference>
<protein>
    <submittedName>
        <fullName evidence="2">Thioredoxin-like protein</fullName>
    </submittedName>
</protein>
<dbReference type="Gene3D" id="3.40.30.10">
    <property type="entry name" value="Glutaredoxin"/>
    <property type="match status" value="1"/>
</dbReference>
<dbReference type="AlphaFoldDB" id="A0A6A6UD45"/>
<dbReference type="Pfam" id="PF01323">
    <property type="entry name" value="DSBA"/>
    <property type="match status" value="1"/>
</dbReference>
<dbReference type="SUPFAM" id="SSF52833">
    <property type="entry name" value="Thioredoxin-like"/>
    <property type="match status" value="1"/>
</dbReference>